<dbReference type="Proteomes" id="UP000499080">
    <property type="component" value="Unassembled WGS sequence"/>
</dbReference>
<comment type="caution">
    <text evidence="1">The sequence shown here is derived from an EMBL/GenBank/DDBJ whole genome shotgun (WGS) entry which is preliminary data.</text>
</comment>
<gene>
    <name evidence="1" type="ORF">AVEN_274944_1</name>
</gene>
<accession>A0A4Y2AW68</accession>
<reference evidence="1 2" key="1">
    <citation type="journal article" date="2019" name="Sci. Rep.">
        <title>Orb-weaving spider Araneus ventricosus genome elucidates the spidroin gene catalogue.</title>
        <authorList>
            <person name="Kono N."/>
            <person name="Nakamura H."/>
            <person name="Ohtoshi R."/>
            <person name="Moran D.A.P."/>
            <person name="Shinohara A."/>
            <person name="Yoshida Y."/>
            <person name="Fujiwara M."/>
            <person name="Mori M."/>
            <person name="Tomita M."/>
            <person name="Arakawa K."/>
        </authorList>
    </citation>
    <scope>NUCLEOTIDE SEQUENCE [LARGE SCALE GENOMIC DNA]</scope>
</reference>
<evidence type="ECO:0000313" key="2">
    <source>
        <dbReference type="Proteomes" id="UP000499080"/>
    </source>
</evidence>
<sequence length="87" mass="9407">MVFLLEIRAVLSSYLLETGSGPASPSPILIQPLPFGVHVRQAQLSPHIATRSEVAHMTVSHPNLLMGLKFVYYHVLGDEGAAAEVDN</sequence>
<keyword evidence="2" id="KW-1185">Reference proteome</keyword>
<dbReference type="AlphaFoldDB" id="A0A4Y2AW68"/>
<protein>
    <submittedName>
        <fullName evidence="1">Uncharacterized protein</fullName>
    </submittedName>
</protein>
<dbReference type="EMBL" id="BGPR01081709">
    <property type="protein sequence ID" value="GBL84110.1"/>
    <property type="molecule type" value="Genomic_DNA"/>
</dbReference>
<proteinExistence type="predicted"/>
<name>A0A4Y2AW68_ARAVE</name>
<organism evidence="1 2">
    <name type="scientific">Araneus ventricosus</name>
    <name type="common">Orbweaver spider</name>
    <name type="synonym">Epeira ventricosa</name>
    <dbReference type="NCBI Taxonomy" id="182803"/>
    <lineage>
        <taxon>Eukaryota</taxon>
        <taxon>Metazoa</taxon>
        <taxon>Ecdysozoa</taxon>
        <taxon>Arthropoda</taxon>
        <taxon>Chelicerata</taxon>
        <taxon>Arachnida</taxon>
        <taxon>Araneae</taxon>
        <taxon>Araneomorphae</taxon>
        <taxon>Entelegynae</taxon>
        <taxon>Araneoidea</taxon>
        <taxon>Araneidae</taxon>
        <taxon>Araneus</taxon>
    </lineage>
</organism>
<evidence type="ECO:0000313" key="1">
    <source>
        <dbReference type="EMBL" id="GBL84110.1"/>
    </source>
</evidence>